<sequence length="186" mass="20762">MDLFTPSSFYRWAASAIALVVIKFAVDKALLIRRAFASTKDCPGHIPLWLSPFSIMTALAGDKFPGPGMPGYYAAKFSRTLQYLLRISLPMSNIQYTRNLEPRISGLSTFCKLSPIFWLADPEALKIVTSDRHTFQKDTTHYEMLNFCGGNLISLEGADWKRHRSVAMSAFNEASSPSLANLSLFV</sequence>
<reference evidence="2" key="1">
    <citation type="submission" date="2021-03" db="EMBL/GenBank/DDBJ databases">
        <title>Evolutionary innovations through gain and loss of genes in the ectomycorrhizal Boletales.</title>
        <authorList>
            <person name="Wu G."/>
            <person name="Miyauchi S."/>
            <person name="Morin E."/>
            <person name="Yang Z.-L."/>
            <person name="Xu J."/>
            <person name="Martin F.M."/>
        </authorList>
    </citation>
    <scope>NUCLEOTIDE SEQUENCE</scope>
    <source>
        <strain evidence="2">BR01</strain>
    </source>
</reference>
<keyword evidence="3" id="KW-1185">Reference proteome</keyword>
<proteinExistence type="predicted"/>
<dbReference type="Gene3D" id="1.10.630.10">
    <property type="entry name" value="Cytochrome P450"/>
    <property type="match status" value="1"/>
</dbReference>
<dbReference type="GO" id="GO:0005506">
    <property type="term" value="F:iron ion binding"/>
    <property type="evidence" value="ECO:0007669"/>
    <property type="project" value="InterPro"/>
</dbReference>
<name>A0A8I2YTZ2_9AGAM</name>
<keyword evidence="1" id="KW-0472">Membrane</keyword>
<feature type="transmembrane region" description="Helical" evidence="1">
    <location>
        <begin position="12"/>
        <end position="31"/>
    </location>
</feature>
<dbReference type="GO" id="GO:0004497">
    <property type="term" value="F:monooxygenase activity"/>
    <property type="evidence" value="ECO:0007669"/>
    <property type="project" value="InterPro"/>
</dbReference>
<evidence type="ECO:0000313" key="3">
    <source>
        <dbReference type="Proteomes" id="UP000683000"/>
    </source>
</evidence>
<dbReference type="Proteomes" id="UP000683000">
    <property type="component" value="Unassembled WGS sequence"/>
</dbReference>
<protein>
    <recommendedName>
        <fullName evidence="4">Cytochrome P450</fullName>
    </recommendedName>
</protein>
<keyword evidence="1" id="KW-1133">Transmembrane helix</keyword>
<dbReference type="GO" id="GO:0020037">
    <property type="term" value="F:heme binding"/>
    <property type="evidence" value="ECO:0007669"/>
    <property type="project" value="InterPro"/>
</dbReference>
<evidence type="ECO:0000256" key="1">
    <source>
        <dbReference type="SAM" id="Phobius"/>
    </source>
</evidence>
<organism evidence="2 3">
    <name type="scientific">Boletus reticuloceps</name>
    <dbReference type="NCBI Taxonomy" id="495285"/>
    <lineage>
        <taxon>Eukaryota</taxon>
        <taxon>Fungi</taxon>
        <taxon>Dikarya</taxon>
        <taxon>Basidiomycota</taxon>
        <taxon>Agaricomycotina</taxon>
        <taxon>Agaricomycetes</taxon>
        <taxon>Agaricomycetidae</taxon>
        <taxon>Boletales</taxon>
        <taxon>Boletineae</taxon>
        <taxon>Boletaceae</taxon>
        <taxon>Boletoideae</taxon>
        <taxon>Boletus</taxon>
    </lineage>
</organism>
<keyword evidence="1" id="KW-0812">Transmembrane</keyword>
<gene>
    <name evidence="2" type="ORF">JVT61DRAFT_15133</name>
</gene>
<comment type="caution">
    <text evidence="2">The sequence shown here is derived from an EMBL/GenBank/DDBJ whole genome shotgun (WGS) entry which is preliminary data.</text>
</comment>
<dbReference type="InterPro" id="IPR036396">
    <property type="entry name" value="Cyt_P450_sf"/>
</dbReference>
<dbReference type="GO" id="GO:0016705">
    <property type="term" value="F:oxidoreductase activity, acting on paired donors, with incorporation or reduction of molecular oxygen"/>
    <property type="evidence" value="ECO:0007669"/>
    <property type="project" value="InterPro"/>
</dbReference>
<dbReference type="SUPFAM" id="SSF48264">
    <property type="entry name" value="Cytochrome P450"/>
    <property type="match status" value="1"/>
</dbReference>
<dbReference type="EMBL" id="JAGFBS010000009">
    <property type="protein sequence ID" value="KAG6377342.1"/>
    <property type="molecule type" value="Genomic_DNA"/>
</dbReference>
<accession>A0A8I2YTZ2</accession>
<dbReference type="OrthoDB" id="1470350at2759"/>
<evidence type="ECO:0000313" key="2">
    <source>
        <dbReference type="EMBL" id="KAG6377342.1"/>
    </source>
</evidence>
<evidence type="ECO:0008006" key="4">
    <source>
        <dbReference type="Google" id="ProtNLM"/>
    </source>
</evidence>
<dbReference type="AlphaFoldDB" id="A0A8I2YTZ2"/>